<comment type="caution">
    <text evidence="1">The sequence shown here is derived from an EMBL/GenBank/DDBJ whole genome shotgun (WGS) entry which is preliminary data.</text>
</comment>
<dbReference type="AlphaFoldDB" id="A0AAN6UEF3"/>
<organism evidence="1 2">
    <name type="scientific">Trichocladium antarcticum</name>
    <dbReference type="NCBI Taxonomy" id="1450529"/>
    <lineage>
        <taxon>Eukaryota</taxon>
        <taxon>Fungi</taxon>
        <taxon>Dikarya</taxon>
        <taxon>Ascomycota</taxon>
        <taxon>Pezizomycotina</taxon>
        <taxon>Sordariomycetes</taxon>
        <taxon>Sordariomycetidae</taxon>
        <taxon>Sordariales</taxon>
        <taxon>Chaetomiaceae</taxon>
        <taxon>Trichocladium</taxon>
    </lineage>
</organism>
<feature type="non-terminal residue" evidence="1">
    <location>
        <position position="59"/>
    </location>
</feature>
<gene>
    <name evidence="1" type="ORF">BT67DRAFT_342790</name>
</gene>
<reference evidence="1" key="2">
    <citation type="submission" date="2023-05" db="EMBL/GenBank/DDBJ databases">
        <authorList>
            <consortium name="Lawrence Berkeley National Laboratory"/>
            <person name="Steindorff A."/>
            <person name="Hensen N."/>
            <person name="Bonometti L."/>
            <person name="Westerberg I."/>
            <person name="Brannstrom I.O."/>
            <person name="Guillou S."/>
            <person name="Cros-Aarteil S."/>
            <person name="Calhoun S."/>
            <person name="Haridas S."/>
            <person name="Kuo A."/>
            <person name="Mondo S."/>
            <person name="Pangilinan J."/>
            <person name="Riley R."/>
            <person name="Labutti K."/>
            <person name="Andreopoulos B."/>
            <person name="Lipzen A."/>
            <person name="Chen C."/>
            <person name="Yanf M."/>
            <person name="Daum C."/>
            <person name="Ng V."/>
            <person name="Clum A."/>
            <person name="Ohm R."/>
            <person name="Martin F."/>
            <person name="Silar P."/>
            <person name="Natvig D."/>
            <person name="Lalanne C."/>
            <person name="Gautier V."/>
            <person name="Ament-Velasquez S.L."/>
            <person name="Kruys A."/>
            <person name="Hutchinson M.I."/>
            <person name="Powell A.J."/>
            <person name="Barry K."/>
            <person name="Miller A.N."/>
            <person name="Grigoriev I.V."/>
            <person name="Debuchy R."/>
            <person name="Gladieux P."/>
            <person name="Thoren M.H."/>
            <person name="Johannesson H."/>
        </authorList>
    </citation>
    <scope>NUCLEOTIDE SEQUENCE</scope>
    <source>
        <strain evidence="1">CBS 123565</strain>
    </source>
</reference>
<keyword evidence="2" id="KW-1185">Reference proteome</keyword>
<sequence>MCTSKTHLRLCPRCTLETTVLISEQLCLAAKPSGIFGSCAEGVRCLCETTDQECWGCKD</sequence>
<dbReference type="Proteomes" id="UP001304895">
    <property type="component" value="Unassembled WGS sequence"/>
</dbReference>
<dbReference type="EMBL" id="MU853424">
    <property type="protein sequence ID" value="KAK4131462.1"/>
    <property type="molecule type" value="Genomic_DNA"/>
</dbReference>
<reference evidence="1" key="1">
    <citation type="journal article" date="2023" name="Mol. Phylogenet. Evol.">
        <title>Genome-scale phylogeny and comparative genomics of the fungal order Sordariales.</title>
        <authorList>
            <person name="Hensen N."/>
            <person name="Bonometti L."/>
            <person name="Westerberg I."/>
            <person name="Brannstrom I.O."/>
            <person name="Guillou S."/>
            <person name="Cros-Aarteil S."/>
            <person name="Calhoun S."/>
            <person name="Haridas S."/>
            <person name="Kuo A."/>
            <person name="Mondo S."/>
            <person name="Pangilinan J."/>
            <person name="Riley R."/>
            <person name="LaButti K."/>
            <person name="Andreopoulos B."/>
            <person name="Lipzen A."/>
            <person name="Chen C."/>
            <person name="Yan M."/>
            <person name="Daum C."/>
            <person name="Ng V."/>
            <person name="Clum A."/>
            <person name="Steindorff A."/>
            <person name="Ohm R.A."/>
            <person name="Martin F."/>
            <person name="Silar P."/>
            <person name="Natvig D.O."/>
            <person name="Lalanne C."/>
            <person name="Gautier V."/>
            <person name="Ament-Velasquez S.L."/>
            <person name="Kruys A."/>
            <person name="Hutchinson M.I."/>
            <person name="Powell A.J."/>
            <person name="Barry K."/>
            <person name="Miller A.N."/>
            <person name="Grigoriev I.V."/>
            <person name="Debuchy R."/>
            <person name="Gladieux P."/>
            <person name="Hiltunen Thoren M."/>
            <person name="Johannesson H."/>
        </authorList>
    </citation>
    <scope>NUCLEOTIDE SEQUENCE</scope>
    <source>
        <strain evidence="1">CBS 123565</strain>
    </source>
</reference>
<protein>
    <submittedName>
        <fullName evidence="1">Uncharacterized protein</fullName>
    </submittedName>
</protein>
<evidence type="ECO:0000313" key="1">
    <source>
        <dbReference type="EMBL" id="KAK4131462.1"/>
    </source>
</evidence>
<name>A0AAN6UEF3_9PEZI</name>
<evidence type="ECO:0000313" key="2">
    <source>
        <dbReference type="Proteomes" id="UP001304895"/>
    </source>
</evidence>
<accession>A0AAN6UEF3</accession>
<proteinExistence type="predicted"/>